<comment type="pathway">
    <text evidence="2">Protein modification; protein ubiquitination.</text>
</comment>
<feature type="domain" description="SH3" evidence="16">
    <location>
        <begin position="790"/>
        <end position="849"/>
    </location>
</feature>
<name>A0A834P3V1_VESPE</name>
<dbReference type="InterPro" id="IPR017907">
    <property type="entry name" value="Znf_RING_CS"/>
</dbReference>
<keyword evidence="8" id="KW-0677">Repeat</keyword>
<feature type="region of interest" description="Disordered" evidence="15">
    <location>
        <begin position="526"/>
        <end position="546"/>
    </location>
</feature>
<dbReference type="Gene3D" id="3.30.40.10">
    <property type="entry name" value="Zinc/RING finger domain, C3HC4 (zinc finger)"/>
    <property type="match status" value="1"/>
</dbReference>
<dbReference type="FunFam" id="2.30.30.40:FF:000001">
    <property type="entry name" value="Sorbin and SH3 domain-containing protein 1 isoform 2"/>
    <property type="match status" value="1"/>
</dbReference>
<dbReference type="EC" id="2.3.2.27" evidence="4"/>
<dbReference type="CDD" id="cd11787">
    <property type="entry name" value="SH3_SH3RF_2"/>
    <property type="match status" value="1"/>
</dbReference>
<proteinExistence type="inferred from homology"/>
<feature type="region of interest" description="Disordered" evidence="15">
    <location>
        <begin position="271"/>
        <end position="368"/>
    </location>
</feature>
<dbReference type="GO" id="GO:0008270">
    <property type="term" value="F:zinc ion binding"/>
    <property type="evidence" value="ECO:0007669"/>
    <property type="project" value="UniProtKB-KW"/>
</dbReference>
<evidence type="ECO:0000256" key="9">
    <source>
        <dbReference type="ARBA" id="ARBA00022771"/>
    </source>
</evidence>
<dbReference type="AlphaFoldDB" id="A0A834P3V1"/>
<dbReference type="Proteomes" id="UP000600918">
    <property type="component" value="Unassembled WGS sequence"/>
</dbReference>
<dbReference type="InterPro" id="IPR035816">
    <property type="entry name" value="SH3RF1/SH3RF3_SH3_4"/>
</dbReference>
<dbReference type="SMART" id="SM00326">
    <property type="entry name" value="SH3"/>
    <property type="match status" value="4"/>
</dbReference>
<dbReference type="PROSITE" id="PS00518">
    <property type="entry name" value="ZF_RING_1"/>
    <property type="match status" value="1"/>
</dbReference>
<dbReference type="CDD" id="cd11785">
    <property type="entry name" value="SH3_SH3RF_C"/>
    <property type="match status" value="1"/>
</dbReference>
<dbReference type="FunFam" id="3.30.40.10:FF:000077">
    <property type="entry name" value="E3 ubiquitin-protein ligase SH3RF1 isoform X1"/>
    <property type="match status" value="1"/>
</dbReference>
<feature type="domain" description="SH3" evidence="16">
    <location>
        <begin position="136"/>
        <end position="195"/>
    </location>
</feature>
<evidence type="ECO:0000256" key="13">
    <source>
        <dbReference type="PROSITE-ProRule" id="PRU00175"/>
    </source>
</evidence>
<dbReference type="Pfam" id="PF00018">
    <property type="entry name" value="SH3_1"/>
    <property type="match status" value="1"/>
</dbReference>
<dbReference type="Pfam" id="PF07653">
    <property type="entry name" value="SH3_2"/>
    <property type="match status" value="1"/>
</dbReference>
<dbReference type="PROSITE" id="PS50002">
    <property type="entry name" value="SH3"/>
    <property type="match status" value="4"/>
</dbReference>
<dbReference type="InterPro" id="IPR028502">
    <property type="entry name" value="SH3RF3_RING-HC_Zfn"/>
</dbReference>
<evidence type="ECO:0000256" key="6">
    <source>
        <dbReference type="ARBA" id="ARBA00022679"/>
    </source>
</evidence>
<feature type="compositionally biased region" description="Low complexity" evidence="15">
    <location>
        <begin position="313"/>
        <end position="363"/>
    </location>
</feature>
<feature type="domain" description="SH3" evidence="16">
    <location>
        <begin position="198"/>
        <end position="260"/>
    </location>
</feature>
<dbReference type="Gene3D" id="2.30.30.40">
    <property type="entry name" value="SH3 Domains"/>
    <property type="match status" value="4"/>
</dbReference>
<feature type="region of interest" description="Disordered" evidence="15">
    <location>
        <begin position="399"/>
        <end position="438"/>
    </location>
</feature>
<dbReference type="CDD" id="cd11786">
    <property type="entry name" value="SH3_SH3RF_1"/>
    <property type="match status" value="1"/>
</dbReference>
<keyword evidence="12" id="KW-0832">Ubl conjugation</keyword>
<evidence type="ECO:0000256" key="3">
    <source>
        <dbReference type="ARBA" id="ARBA00008649"/>
    </source>
</evidence>
<gene>
    <name evidence="18" type="ORF">H0235_006575</name>
</gene>
<feature type="compositionally biased region" description="Polar residues" evidence="15">
    <location>
        <begin position="585"/>
        <end position="600"/>
    </location>
</feature>
<keyword evidence="5 14" id="KW-0728">SH3 domain</keyword>
<keyword evidence="11" id="KW-0862">Zinc</keyword>
<comment type="catalytic activity">
    <reaction evidence="1">
        <text>S-ubiquitinyl-[E2 ubiquitin-conjugating enzyme]-L-cysteine + [acceptor protein]-L-lysine = [E2 ubiquitin-conjugating enzyme]-L-cysteine + N(6)-ubiquitinyl-[acceptor protein]-L-lysine.</text>
        <dbReference type="EC" id="2.3.2.27"/>
    </reaction>
</comment>
<dbReference type="PANTHER" id="PTHR14167:SF51">
    <property type="entry name" value="RING-TYPE E3 UBIQUITIN TRANSFERASE"/>
    <property type="match status" value="1"/>
</dbReference>
<evidence type="ECO:0000256" key="14">
    <source>
        <dbReference type="PROSITE-ProRule" id="PRU00192"/>
    </source>
</evidence>
<feature type="compositionally biased region" description="Polar residues" evidence="15">
    <location>
        <begin position="299"/>
        <end position="312"/>
    </location>
</feature>
<evidence type="ECO:0000256" key="1">
    <source>
        <dbReference type="ARBA" id="ARBA00000900"/>
    </source>
</evidence>
<dbReference type="PANTHER" id="PTHR14167">
    <property type="entry name" value="SH3 DOMAIN-CONTAINING"/>
    <property type="match status" value="1"/>
</dbReference>
<evidence type="ECO:0000256" key="10">
    <source>
        <dbReference type="ARBA" id="ARBA00022786"/>
    </source>
</evidence>
<dbReference type="PROSITE" id="PS50089">
    <property type="entry name" value="ZF_RING_2"/>
    <property type="match status" value="1"/>
</dbReference>
<accession>A0A834P3V1</accession>
<feature type="region of interest" description="Disordered" evidence="15">
    <location>
        <begin position="669"/>
        <end position="707"/>
    </location>
</feature>
<dbReference type="Pfam" id="PF00097">
    <property type="entry name" value="zf-C3HC4"/>
    <property type="match status" value="1"/>
</dbReference>
<dbReference type="UniPathway" id="UPA00143"/>
<keyword evidence="7" id="KW-0479">Metal-binding</keyword>
<dbReference type="SUPFAM" id="SSF50044">
    <property type="entry name" value="SH3-domain"/>
    <property type="match status" value="4"/>
</dbReference>
<evidence type="ECO:0000256" key="15">
    <source>
        <dbReference type="SAM" id="MobiDB-lite"/>
    </source>
</evidence>
<protein>
    <recommendedName>
        <fullName evidence="4">RING-type E3 ubiquitin transferase</fullName>
        <ecNumber evidence="4">2.3.2.27</ecNumber>
    </recommendedName>
</protein>
<dbReference type="Pfam" id="PF14604">
    <property type="entry name" value="SH3_9"/>
    <property type="match status" value="2"/>
</dbReference>
<dbReference type="InterPro" id="IPR013083">
    <property type="entry name" value="Znf_RING/FYVE/PHD"/>
</dbReference>
<dbReference type="EMBL" id="JACSDY010000005">
    <property type="protein sequence ID" value="KAF7426881.1"/>
    <property type="molecule type" value="Genomic_DNA"/>
</dbReference>
<dbReference type="GO" id="GO:0016567">
    <property type="term" value="P:protein ubiquitination"/>
    <property type="evidence" value="ECO:0007669"/>
    <property type="project" value="UniProtKB-UniPathway"/>
</dbReference>
<keyword evidence="6" id="KW-0808">Transferase</keyword>
<evidence type="ECO:0000313" key="19">
    <source>
        <dbReference type="Proteomes" id="UP000600918"/>
    </source>
</evidence>
<keyword evidence="19" id="KW-1185">Reference proteome</keyword>
<evidence type="ECO:0000256" key="8">
    <source>
        <dbReference type="ARBA" id="ARBA00022737"/>
    </source>
</evidence>
<comment type="caution">
    <text evidence="18">The sequence shown here is derived from an EMBL/GenBank/DDBJ whole genome shotgun (WGS) entry which is preliminary data.</text>
</comment>
<dbReference type="InterPro" id="IPR036028">
    <property type="entry name" value="SH3-like_dom_sf"/>
</dbReference>
<sequence length="849" mass="92217">MDECMLNDLLECSVCLERLDTSSKVLPCQHTFCKKCLEEIVSTHRELRCPECRVLVDVKVDDLPPNVLLMRILEGMRNAAPKNIKTVSRNNPGPQRLFGGHQVAPAPIVTTNITSVTHTTEVVRHANAAAKQVHLHNQAYGRAIYDYVSKVPGDLSFKKGDIVVLRKKIDNNWYFGECGTSHGVFPLSYVQVMTPLPPHVPQCKALYDFRMTTDDEDGCLTFNKGEVISVIRRVDENWAEGKLLDRIGIFPLAFVELNSVARALMKLSTNVQPGPSRIAPPTPTNEETTPLIPTDHSRNIQTTSQPHSQLTQTTTLPVSDSSSTVSSGGSSTTTTPNTPNSSSTSSSSSTAPSSPSSPATSPSAVGNRHNVKRHSFTAMNTGHHAHSHHRHSAEILSPAVDSGLNSGNNSSANESPSVQALGNSTDQSFRHRRSGSSDLVLAQSSQNLPSNSNNGSHLPAAYVALYPYKPQKADELELRKGGIYMVTERCQDGWFKGTSNRTQKCGVFPGNYVAPAKCQRGLCRGTSNTTQHQNSPLTTGQGNNESRLTVTYTKNKGPAPQPYNIRTLPPPALPPRAINPVPPVSSSRLNQSQGITQENSPPRHNEQTSVITPLGRSHSAVMTSNLPSPGKQVLLQPALTTSTTAAIGSITNNNSTAVNATAAAISTIPDRSKSPNNILHTASVSAPTSSTSVTSNKTGEKSKEKKDKCVSLMRRLTNIKKSKSPPPATYSMDNPVFEDGNAMNPMHVRSSDTSGVVMPTTVAGNHHRKSNSLDTGIGKQVKQQPSRERERVYRFRCIVPYPPNSEFELELRVGDIIYVHKKRDDGWYKGTQQRTGRTGLFPASFVEAF</sequence>
<dbReference type="InterPro" id="IPR001452">
    <property type="entry name" value="SH3_domain"/>
</dbReference>
<keyword evidence="10" id="KW-0833">Ubl conjugation pathway</keyword>
<keyword evidence="9 13" id="KW-0863">Zinc-finger</keyword>
<dbReference type="PRINTS" id="PR00452">
    <property type="entry name" value="SH3DOMAIN"/>
</dbReference>
<organism evidence="18 19">
    <name type="scientific">Vespula pensylvanica</name>
    <name type="common">Western yellow jacket</name>
    <name type="synonym">Wasp</name>
    <dbReference type="NCBI Taxonomy" id="30213"/>
    <lineage>
        <taxon>Eukaryota</taxon>
        <taxon>Metazoa</taxon>
        <taxon>Ecdysozoa</taxon>
        <taxon>Arthropoda</taxon>
        <taxon>Hexapoda</taxon>
        <taxon>Insecta</taxon>
        <taxon>Pterygota</taxon>
        <taxon>Neoptera</taxon>
        <taxon>Endopterygota</taxon>
        <taxon>Hymenoptera</taxon>
        <taxon>Apocrita</taxon>
        <taxon>Aculeata</taxon>
        <taxon>Vespoidea</taxon>
        <taxon>Vespidae</taxon>
        <taxon>Vespinae</taxon>
        <taxon>Vespula</taxon>
    </lineage>
</organism>
<dbReference type="PRINTS" id="PR00499">
    <property type="entry name" value="P67PHOX"/>
</dbReference>
<comment type="similarity">
    <text evidence="3">Belongs to the SH3RF family.</text>
</comment>
<dbReference type="InterPro" id="IPR001841">
    <property type="entry name" value="Znf_RING"/>
</dbReference>
<feature type="region of interest" description="Disordered" evidence="15">
    <location>
        <begin position="576"/>
        <end position="608"/>
    </location>
</feature>
<dbReference type="GO" id="GO:0005634">
    <property type="term" value="C:nucleus"/>
    <property type="evidence" value="ECO:0007669"/>
    <property type="project" value="UniProtKB-ARBA"/>
</dbReference>
<dbReference type="SUPFAM" id="SSF57850">
    <property type="entry name" value="RING/U-box"/>
    <property type="match status" value="1"/>
</dbReference>
<dbReference type="GO" id="GO:0061630">
    <property type="term" value="F:ubiquitin protein ligase activity"/>
    <property type="evidence" value="ECO:0007669"/>
    <property type="project" value="UniProtKB-EC"/>
</dbReference>
<evidence type="ECO:0000259" key="16">
    <source>
        <dbReference type="PROSITE" id="PS50002"/>
    </source>
</evidence>
<feature type="compositionally biased region" description="Low complexity" evidence="15">
    <location>
        <begin position="681"/>
        <end position="697"/>
    </location>
</feature>
<evidence type="ECO:0000256" key="7">
    <source>
        <dbReference type="ARBA" id="ARBA00022723"/>
    </source>
</evidence>
<evidence type="ECO:0000313" key="18">
    <source>
        <dbReference type="EMBL" id="KAF7426881.1"/>
    </source>
</evidence>
<evidence type="ECO:0000259" key="17">
    <source>
        <dbReference type="PROSITE" id="PS50089"/>
    </source>
</evidence>
<dbReference type="InterPro" id="IPR050384">
    <property type="entry name" value="Endophilin_SH3RF"/>
</dbReference>
<feature type="compositionally biased region" description="Basic and acidic residues" evidence="15">
    <location>
        <begin position="698"/>
        <end position="707"/>
    </location>
</feature>
<evidence type="ECO:0000256" key="11">
    <source>
        <dbReference type="ARBA" id="ARBA00022833"/>
    </source>
</evidence>
<feature type="compositionally biased region" description="Low complexity" evidence="15">
    <location>
        <begin position="284"/>
        <end position="294"/>
    </location>
</feature>
<dbReference type="CDD" id="cd16750">
    <property type="entry name" value="RING-HC_SH3RF3"/>
    <property type="match status" value="1"/>
</dbReference>
<feature type="compositionally biased region" description="Low complexity" evidence="15">
    <location>
        <begin position="402"/>
        <end position="417"/>
    </location>
</feature>
<reference evidence="18" key="1">
    <citation type="journal article" date="2020" name="G3 (Bethesda)">
        <title>High-Quality Assemblies for Three Invasive Social Wasps from the &lt;i&gt;Vespula&lt;/i&gt; Genus.</title>
        <authorList>
            <person name="Harrop T.W.R."/>
            <person name="Guhlin J."/>
            <person name="McLaughlin G.M."/>
            <person name="Permina E."/>
            <person name="Stockwell P."/>
            <person name="Gilligan J."/>
            <person name="Le Lec M.F."/>
            <person name="Gruber M.A.M."/>
            <person name="Quinn O."/>
            <person name="Lovegrove M."/>
            <person name="Duncan E.J."/>
            <person name="Remnant E.J."/>
            <person name="Van Eeckhoven J."/>
            <person name="Graham B."/>
            <person name="Knapp R.A."/>
            <person name="Langford K.W."/>
            <person name="Kronenberg Z."/>
            <person name="Press M.O."/>
            <person name="Eacker S.M."/>
            <person name="Wilson-Rankin E.E."/>
            <person name="Purcell J."/>
            <person name="Lester P.J."/>
            <person name="Dearden P.K."/>
        </authorList>
    </citation>
    <scope>NUCLEOTIDE SEQUENCE</scope>
    <source>
        <strain evidence="18">Volc-1</strain>
    </source>
</reference>
<evidence type="ECO:0000256" key="4">
    <source>
        <dbReference type="ARBA" id="ARBA00012483"/>
    </source>
</evidence>
<feature type="domain" description="RING-type" evidence="17">
    <location>
        <begin position="12"/>
        <end position="53"/>
    </location>
</feature>
<feature type="region of interest" description="Disordered" evidence="15">
    <location>
        <begin position="766"/>
        <end position="785"/>
    </location>
</feature>
<evidence type="ECO:0000256" key="5">
    <source>
        <dbReference type="ARBA" id="ARBA00022443"/>
    </source>
</evidence>
<feature type="domain" description="SH3" evidence="16">
    <location>
        <begin position="457"/>
        <end position="518"/>
    </location>
</feature>
<dbReference type="InterPro" id="IPR018957">
    <property type="entry name" value="Znf_C3HC4_RING-type"/>
</dbReference>
<evidence type="ECO:0000256" key="12">
    <source>
        <dbReference type="ARBA" id="ARBA00022843"/>
    </source>
</evidence>
<evidence type="ECO:0000256" key="2">
    <source>
        <dbReference type="ARBA" id="ARBA00004906"/>
    </source>
</evidence>
<dbReference type="CDD" id="cd11783">
    <property type="entry name" value="SH3_SH3RF_3"/>
    <property type="match status" value="1"/>
</dbReference>
<dbReference type="SMART" id="SM00184">
    <property type="entry name" value="RING"/>
    <property type="match status" value="1"/>
</dbReference>
<feature type="compositionally biased region" description="Polar residues" evidence="15">
    <location>
        <begin position="418"/>
        <end position="427"/>
    </location>
</feature>